<accession>A0A0D2I7A3</accession>
<organism evidence="2 3">
    <name type="scientific">Cladophialophora bantiana (strain ATCC 10958 / CBS 173.52 / CDC B-1940 / NIH 8579)</name>
    <name type="common">Xylohypha bantiana</name>
    <dbReference type="NCBI Taxonomy" id="1442370"/>
    <lineage>
        <taxon>Eukaryota</taxon>
        <taxon>Fungi</taxon>
        <taxon>Dikarya</taxon>
        <taxon>Ascomycota</taxon>
        <taxon>Pezizomycotina</taxon>
        <taxon>Eurotiomycetes</taxon>
        <taxon>Chaetothyriomycetidae</taxon>
        <taxon>Chaetothyriales</taxon>
        <taxon>Herpotrichiellaceae</taxon>
        <taxon>Cladophialophora</taxon>
    </lineage>
</organism>
<protein>
    <recommendedName>
        <fullName evidence="1">DUF6594 domain-containing protein</fullName>
    </recommendedName>
</protein>
<dbReference type="GeneID" id="27693741"/>
<evidence type="ECO:0000313" key="3">
    <source>
        <dbReference type="Proteomes" id="UP000053789"/>
    </source>
</evidence>
<evidence type="ECO:0000259" key="1">
    <source>
        <dbReference type="Pfam" id="PF20237"/>
    </source>
</evidence>
<feature type="domain" description="DUF6594" evidence="1">
    <location>
        <begin position="2"/>
        <end position="73"/>
    </location>
</feature>
<evidence type="ECO:0000313" key="2">
    <source>
        <dbReference type="EMBL" id="KIW99150.1"/>
    </source>
</evidence>
<dbReference type="Pfam" id="PF20237">
    <property type="entry name" value="DUF6594"/>
    <property type="match status" value="1"/>
</dbReference>
<dbReference type="HOGENOM" id="CLU_2605823_0_0_1"/>
<gene>
    <name evidence="2" type="ORF">Z519_00813</name>
</gene>
<reference evidence="2" key="1">
    <citation type="submission" date="2015-01" db="EMBL/GenBank/DDBJ databases">
        <title>The Genome Sequence of Cladophialophora bantiana CBS 173.52.</title>
        <authorList>
            <consortium name="The Broad Institute Genomics Platform"/>
            <person name="Cuomo C."/>
            <person name="de Hoog S."/>
            <person name="Gorbushina A."/>
            <person name="Stielow B."/>
            <person name="Teixiera M."/>
            <person name="Abouelleil A."/>
            <person name="Chapman S.B."/>
            <person name="Priest M."/>
            <person name="Young S.K."/>
            <person name="Wortman J."/>
            <person name="Nusbaum C."/>
            <person name="Birren B."/>
        </authorList>
    </citation>
    <scope>NUCLEOTIDE SEQUENCE [LARGE SCALE GENOMIC DNA]</scope>
    <source>
        <strain evidence="2">CBS 173.52</strain>
    </source>
</reference>
<name>A0A0D2I7A3_CLAB1</name>
<dbReference type="EMBL" id="KN846980">
    <property type="protein sequence ID" value="KIW99150.1"/>
    <property type="molecule type" value="Genomic_DNA"/>
</dbReference>
<dbReference type="Proteomes" id="UP000053789">
    <property type="component" value="Unassembled WGS sequence"/>
</dbReference>
<dbReference type="RefSeq" id="XP_016625819.1">
    <property type="nucleotide sequence ID" value="XM_016758570.1"/>
</dbReference>
<keyword evidence="3" id="KW-1185">Reference proteome</keyword>
<dbReference type="AlphaFoldDB" id="A0A0D2I7A3"/>
<dbReference type="InterPro" id="IPR046529">
    <property type="entry name" value="DUF6594"/>
</dbReference>
<sequence length="79" mass="9229">MRRFGELGVRNLLYLQSELLEIEERLKELDIAHIQAPLNLKVGLRNWTSMSVDADVDEPSRSQIQERIHLVLKLRYIGT</sequence>
<proteinExistence type="predicted"/>